<dbReference type="NCBIfam" id="NF004829">
    <property type="entry name" value="PRK06183.1-3"/>
    <property type="match status" value="1"/>
</dbReference>
<dbReference type="Gene3D" id="3.50.50.60">
    <property type="entry name" value="FAD/NAD(P)-binding domain"/>
    <property type="match status" value="1"/>
</dbReference>
<name>A0ABS0VNV0_PSEVE</name>
<gene>
    <name evidence="6" type="primary">mhpA</name>
    <name evidence="8" type="ORF">YA0849_23775</name>
</gene>
<dbReference type="PANTHER" id="PTHR43476:SF3">
    <property type="entry name" value="FAD-BINDING MONOOXYGENASE"/>
    <property type="match status" value="1"/>
</dbReference>
<evidence type="ECO:0000256" key="4">
    <source>
        <dbReference type="ARBA" id="ARBA00023002"/>
    </source>
</evidence>
<organism evidence="8 9">
    <name type="scientific">Pseudomonas veronii</name>
    <dbReference type="NCBI Taxonomy" id="76761"/>
    <lineage>
        <taxon>Bacteria</taxon>
        <taxon>Pseudomonadati</taxon>
        <taxon>Pseudomonadota</taxon>
        <taxon>Gammaproteobacteria</taxon>
        <taxon>Pseudomonadales</taxon>
        <taxon>Pseudomonadaceae</taxon>
        <taxon>Pseudomonas</taxon>
    </lineage>
</organism>
<evidence type="ECO:0000313" key="9">
    <source>
        <dbReference type="Proteomes" id="UP000614123"/>
    </source>
</evidence>
<dbReference type="PANTHER" id="PTHR43476">
    <property type="entry name" value="3-(3-HYDROXY-PHENYL)PROPIONATE/3-HYDROXYCINNAMIC ACID HYDROXYLASE"/>
    <property type="match status" value="1"/>
</dbReference>
<evidence type="ECO:0000259" key="7">
    <source>
        <dbReference type="Pfam" id="PF01494"/>
    </source>
</evidence>
<comment type="caution">
    <text evidence="8">The sequence shown here is derived from an EMBL/GenBank/DDBJ whole genome shotgun (WGS) entry which is preliminary data.</text>
</comment>
<keyword evidence="3 6" id="KW-0274">FAD</keyword>
<dbReference type="GO" id="GO:0008688">
    <property type="term" value="F:3-(3-hydroxyphenyl)propionate hydroxylase activity"/>
    <property type="evidence" value="ECO:0007669"/>
    <property type="project" value="UniProtKB-EC"/>
</dbReference>
<dbReference type="PRINTS" id="PR00420">
    <property type="entry name" value="RNGMNOXGNASE"/>
</dbReference>
<comment type="catalytic activity">
    <reaction evidence="6">
        <text>(2E)-3-(3-hydroxyphenyl)prop-2-enoate + NADH + O2 + H(+) = (2E)-3-(2,3-dihydroxyphenyl)prop-2-enoate + NAD(+) + H2O</text>
        <dbReference type="Rhea" id="RHEA:27846"/>
        <dbReference type="ChEBI" id="CHEBI:15377"/>
        <dbReference type="ChEBI" id="CHEBI:15378"/>
        <dbReference type="ChEBI" id="CHEBI:15379"/>
        <dbReference type="ChEBI" id="CHEBI:47928"/>
        <dbReference type="ChEBI" id="CHEBI:57540"/>
        <dbReference type="ChEBI" id="CHEBI:57945"/>
        <dbReference type="ChEBI" id="CHEBI:58642"/>
        <dbReference type="EC" id="1.14.13.127"/>
    </reaction>
</comment>
<keyword evidence="4 6" id="KW-0560">Oxidoreductase</keyword>
<comment type="pathway">
    <text evidence="6">Aromatic compound metabolism; 3-phenylpropanoate degradation.</text>
</comment>
<accession>A0ABS0VNV0</accession>
<comment type="similarity">
    <text evidence="6">Belongs to the PheA/TfdB FAD monooxygenase family.</text>
</comment>
<keyword evidence="9" id="KW-1185">Reference proteome</keyword>
<dbReference type="HAMAP" id="MF_01652">
    <property type="entry name" value="MhpA"/>
    <property type="match status" value="1"/>
</dbReference>
<dbReference type="EMBL" id="JAEILD010000130">
    <property type="protein sequence ID" value="MBI6652018.1"/>
    <property type="molecule type" value="Genomic_DNA"/>
</dbReference>
<sequence length="552" mass="60749">MSLAPAPSTLELTADVAIVGAGPVGLMIANYLGQRGVNVTLVEKLDTLIDYPRAIGLDDESLRTFQAVGLADKVLPHTTPWHAMRFLTPKGRCFADIQPKTDEFGWSRRNAFIQPLADRVLFDGLQRFSNVKVLFSRELDSFEQSDSAVVLNLKDQHGRSERLNARYLIGCDGGNSLVRRSLDISFEGKTAPNQWIVVDIANDPLATPHVYLCCDPVRPYVSAALPHGVRRFEFMVMPGETETELSKPENLRKLLSKVLPNPDRIELIRSRVYTHNARLAGRFRQGRVLLAGDAAHIMPVWQGQGYNSGMRDALNLAWKLALVIKGLAADSLLDSYEQERRDHAKAMINLSVLAGHVLAPPKRWQGTLRDGVSWLLNYLPPVKRYFVEMRFKPMPQYTRGALIVPTATGSPVGKMFIQPKVLTDAGTTVLLDEVIGDNFAIIAWGCDPTWGLSATQIAHWKALGTRFIQVLPDVQLRVPSDAGQDVIRVGDSSGRLKEWFALGTSSIALVRPDRFLAGLAIPQTVGQACDDLARALKAVPPTSANAVVSKVA</sequence>
<dbReference type="InterPro" id="IPR023786">
    <property type="entry name" value="3-HPP/3HCI_hydroxylase"/>
</dbReference>
<evidence type="ECO:0000256" key="3">
    <source>
        <dbReference type="ARBA" id="ARBA00022827"/>
    </source>
</evidence>
<keyword evidence="1 6" id="KW-0285">Flavoprotein</keyword>
<evidence type="ECO:0000256" key="2">
    <source>
        <dbReference type="ARBA" id="ARBA00022797"/>
    </source>
</evidence>
<dbReference type="InterPro" id="IPR002938">
    <property type="entry name" value="FAD-bd"/>
</dbReference>
<feature type="domain" description="FAD-binding" evidence="7">
    <location>
        <begin position="14"/>
        <end position="349"/>
    </location>
</feature>
<evidence type="ECO:0000256" key="6">
    <source>
        <dbReference type="HAMAP-Rule" id="MF_01652"/>
    </source>
</evidence>
<dbReference type="SUPFAM" id="SSF51905">
    <property type="entry name" value="FAD/NAD(P)-binding domain"/>
    <property type="match status" value="1"/>
</dbReference>
<protein>
    <recommendedName>
        <fullName evidence="6">3-(3-hydroxy-phenyl)propionate/3-hydroxycinnamic acid hydroxylase</fullName>
        <shortName evidence="6">3-HCI hydroxylase</shortName>
        <shortName evidence="6">3-HPP hydroxylase</shortName>
        <ecNumber evidence="6">1.14.13.127</ecNumber>
    </recommendedName>
</protein>
<dbReference type="InterPro" id="IPR050631">
    <property type="entry name" value="PheA/TfdB_FAD_monoxygenase"/>
</dbReference>
<comment type="cofactor">
    <cofactor evidence="6">
        <name>FAD</name>
        <dbReference type="ChEBI" id="CHEBI:57692"/>
    </cofactor>
</comment>
<keyword evidence="2 6" id="KW-0058">Aromatic hydrocarbons catabolism</keyword>
<feature type="binding site" evidence="6">
    <location>
        <begin position="283"/>
        <end position="293"/>
    </location>
    <ligand>
        <name>FAD</name>
        <dbReference type="ChEBI" id="CHEBI:57692"/>
    </ligand>
</feature>
<evidence type="ECO:0000256" key="1">
    <source>
        <dbReference type="ARBA" id="ARBA00022630"/>
    </source>
</evidence>
<dbReference type="NCBIfam" id="NF004827">
    <property type="entry name" value="PRK06183.1-1"/>
    <property type="match status" value="1"/>
</dbReference>
<evidence type="ECO:0000313" key="8">
    <source>
        <dbReference type="EMBL" id="MBI6652018.1"/>
    </source>
</evidence>
<evidence type="ECO:0000256" key="5">
    <source>
        <dbReference type="ARBA" id="ARBA00023027"/>
    </source>
</evidence>
<reference evidence="8 9" key="1">
    <citation type="submission" date="2020-12" db="EMBL/GenBank/DDBJ databases">
        <title>Comparative genomic insights into the epidemiology and virulence of plant pathogenic Pseudomonads from Turkey.</title>
        <authorList>
            <person name="Dillon M."/>
            <person name="Ruiz-Bedoya T."/>
            <person name="Bendalovic-Torma C."/>
            <person name="Guttman K.M."/>
            <person name="Kwak H."/>
            <person name="Middleton M.A."/>
            <person name="Wang P.W."/>
            <person name="Horuz S."/>
            <person name="Aysan Y."/>
            <person name="Guttman D.S."/>
        </authorList>
    </citation>
    <scope>NUCLEOTIDE SEQUENCE [LARGE SCALE GENOMIC DNA]</scope>
    <source>
        <strain evidence="8 9">S4_EA_3a</strain>
    </source>
</reference>
<dbReference type="InterPro" id="IPR036188">
    <property type="entry name" value="FAD/NAD-bd_sf"/>
</dbReference>
<comment type="function">
    <text evidence="6">Catalyzes the insertion of one atom of molecular oxygen into position 2 of the phenyl ring of 3-(3-hydroxyphenyl)propionate (3-HPP) and hydroxycinnamic acid (3HCI).</text>
</comment>
<dbReference type="RefSeq" id="WP_046383940.1">
    <property type="nucleotide sequence ID" value="NZ_JAAQWD010000032.1"/>
</dbReference>
<dbReference type="Proteomes" id="UP000614123">
    <property type="component" value="Unassembled WGS sequence"/>
</dbReference>
<dbReference type="Gene3D" id="3.30.70.2450">
    <property type="match status" value="1"/>
</dbReference>
<dbReference type="EC" id="1.14.13.127" evidence="6"/>
<dbReference type="Pfam" id="PF01494">
    <property type="entry name" value="FAD_binding_3"/>
    <property type="match status" value="1"/>
</dbReference>
<feature type="binding site" evidence="6">
    <location>
        <begin position="15"/>
        <end position="44"/>
    </location>
    <ligand>
        <name>FAD</name>
        <dbReference type="ChEBI" id="CHEBI:57692"/>
    </ligand>
</feature>
<comment type="catalytic activity">
    <reaction evidence="6">
        <text>3-(3-hydroxyphenyl)propanoate + NADH + O2 + H(+) = 3-(2,3-dihydroxyphenyl)propanoate + NAD(+) + H2O</text>
        <dbReference type="Rhea" id="RHEA:24785"/>
        <dbReference type="ChEBI" id="CHEBI:15377"/>
        <dbReference type="ChEBI" id="CHEBI:15378"/>
        <dbReference type="ChEBI" id="CHEBI:15379"/>
        <dbReference type="ChEBI" id="CHEBI:46951"/>
        <dbReference type="ChEBI" id="CHEBI:57277"/>
        <dbReference type="ChEBI" id="CHEBI:57540"/>
        <dbReference type="ChEBI" id="CHEBI:57945"/>
        <dbReference type="EC" id="1.14.13.127"/>
    </reaction>
</comment>
<keyword evidence="5 6" id="KW-0520">NAD</keyword>
<proteinExistence type="inferred from homology"/>
<dbReference type="NCBIfam" id="NF004831">
    <property type="entry name" value="PRK06183.1-5"/>
    <property type="match status" value="1"/>
</dbReference>